<evidence type="ECO:0000256" key="2">
    <source>
        <dbReference type="ARBA" id="ARBA00004496"/>
    </source>
</evidence>
<dbReference type="InterPro" id="IPR009038">
    <property type="entry name" value="GOLD_dom"/>
</dbReference>
<evidence type="ECO:0000256" key="1">
    <source>
        <dbReference type="ARBA" id="ARBA00004370"/>
    </source>
</evidence>
<proteinExistence type="inferred from homology"/>
<dbReference type="InterPro" id="IPR036598">
    <property type="entry name" value="GOLD_dom_sf"/>
</dbReference>
<dbReference type="CDD" id="cd00170">
    <property type="entry name" value="SEC14"/>
    <property type="match status" value="1"/>
</dbReference>
<dbReference type="Pfam" id="PF00650">
    <property type="entry name" value="CRAL_TRIO"/>
    <property type="match status" value="1"/>
</dbReference>
<evidence type="ECO:0008006" key="15">
    <source>
        <dbReference type="Google" id="ProtNLM"/>
    </source>
</evidence>
<evidence type="ECO:0000259" key="11">
    <source>
        <dbReference type="PROSITE" id="PS50191"/>
    </source>
</evidence>
<keyword evidence="5" id="KW-0963">Cytoplasm</keyword>
<dbReference type="PANTHER" id="PTHR45932">
    <property type="entry name" value="PATELLIN-1"/>
    <property type="match status" value="1"/>
</dbReference>
<evidence type="ECO:0000256" key="9">
    <source>
        <dbReference type="ARBA" id="ARBA00023306"/>
    </source>
</evidence>
<keyword evidence="4" id="KW-0813">Transport</keyword>
<evidence type="ECO:0000256" key="10">
    <source>
        <dbReference type="SAM" id="MobiDB-lite"/>
    </source>
</evidence>
<comment type="caution">
    <text evidence="13">The sequence shown here is derived from an EMBL/GenBank/DDBJ whole genome shotgun (WGS) entry which is preliminary data.</text>
</comment>
<sequence length="431" mass="49767">MTMRIEGCEIHKPYSIEEEEEEEEQEGEEEEEDGSIEMKLYKKKVLLEFRSKLEDAILGNLLFSPSQNGSGSESTLEGNSLGISLWGVPLLPSEGHHGTDTVLMKFLIAKDFKVSEAFEMLRKTLIWRKEFKIDGVLEEKLVSHLQDAHISNLCGTDRDGRPLLYSFFGAFKDKELYKKTFGTEDKREEFVRWRIQMVEKAIQQLSFKPGGVDSIISIADMKDSPCSKSMKELRGVCNQVICVLQDFYPEIVWRYVYVNVPLWFYTYHTVFCKIIDPRNRKKIIFSRATKVTKTLTKSIAPEQIPVQYGGLRMENDDEFSPENEVLEMIVKAGAIESIRIPIEEPGVTVVWDVTVVGWDVTYREEFIPDDDCSYNILIQKDKKMEASVRNSFYISEPGMILLTIDNASFKKKKVFYRFKTKPTLPVYILLQ</sequence>
<dbReference type="InterPro" id="IPR011074">
    <property type="entry name" value="CRAL/TRIO_N_dom"/>
</dbReference>
<evidence type="ECO:0000256" key="6">
    <source>
        <dbReference type="ARBA" id="ARBA00022618"/>
    </source>
</evidence>
<dbReference type="PROSITE" id="PS50191">
    <property type="entry name" value="CRAL_TRIO"/>
    <property type="match status" value="1"/>
</dbReference>
<dbReference type="GO" id="GO:0008289">
    <property type="term" value="F:lipid binding"/>
    <property type="evidence" value="ECO:0007669"/>
    <property type="project" value="UniProtKB-KW"/>
</dbReference>
<evidence type="ECO:0000313" key="14">
    <source>
        <dbReference type="Proteomes" id="UP001141806"/>
    </source>
</evidence>
<organism evidence="13 14">
    <name type="scientific">Protea cynaroides</name>
    <dbReference type="NCBI Taxonomy" id="273540"/>
    <lineage>
        <taxon>Eukaryota</taxon>
        <taxon>Viridiplantae</taxon>
        <taxon>Streptophyta</taxon>
        <taxon>Embryophyta</taxon>
        <taxon>Tracheophyta</taxon>
        <taxon>Spermatophyta</taxon>
        <taxon>Magnoliopsida</taxon>
        <taxon>Proteales</taxon>
        <taxon>Proteaceae</taxon>
        <taxon>Protea</taxon>
    </lineage>
</organism>
<dbReference type="OrthoDB" id="75724at2759"/>
<name>A0A9Q0KEN8_9MAGN</name>
<evidence type="ECO:0000256" key="4">
    <source>
        <dbReference type="ARBA" id="ARBA00022448"/>
    </source>
</evidence>
<dbReference type="Pfam" id="PF25099">
    <property type="entry name" value="GOLD_PATL1_C"/>
    <property type="match status" value="1"/>
</dbReference>
<evidence type="ECO:0000256" key="8">
    <source>
        <dbReference type="ARBA" id="ARBA00023136"/>
    </source>
</evidence>
<comment type="subcellular location">
    <subcellularLocation>
        <location evidence="2">Cytoplasm</location>
    </subcellularLocation>
    <subcellularLocation>
        <location evidence="1">Membrane</location>
    </subcellularLocation>
</comment>
<dbReference type="SMART" id="SM01100">
    <property type="entry name" value="CRAL_TRIO_N"/>
    <property type="match status" value="1"/>
</dbReference>
<dbReference type="InterPro" id="IPR044834">
    <property type="entry name" value="PATL"/>
</dbReference>
<keyword evidence="9" id="KW-0131">Cell cycle</keyword>
<gene>
    <name evidence="13" type="ORF">NE237_015627</name>
</gene>
<protein>
    <recommendedName>
        <fullName evidence="15">Patellin-4</fullName>
    </recommendedName>
</protein>
<feature type="compositionally biased region" description="Acidic residues" evidence="10">
    <location>
        <begin position="16"/>
        <end position="35"/>
    </location>
</feature>
<dbReference type="SMART" id="SM00516">
    <property type="entry name" value="SEC14"/>
    <property type="match status" value="1"/>
</dbReference>
<evidence type="ECO:0000256" key="7">
    <source>
        <dbReference type="ARBA" id="ARBA00023121"/>
    </source>
</evidence>
<comment type="similarity">
    <text evidence="3">Belongs to the patellin family.</text>
</comment>
<feature type="domain" description="GOLD" evidence="12">
    <location>
        <begin position="323"/>
        <end position="420"/>
    </location>
</feature>
<dbReference type="SUPFAM" id="SSF52087">
    <property type="entry name" value="CRAL/TRIO domain"/>
    <property type="match status" value="1"/>
</dbReference>
<feature type="compositionally biased region" description="Basic and acidic residues" evidence="10">
    <location>
        <begin position="1"/>
        <end position="15"/>
    </location>
</feature>
<dbReference type="EMBL" id="JAMYWD010000006">
    <property type="protein sequence ID" value="KAJ4968926.1"/>
    <property type="molecule type" value="Genomic_DNA"/>
</dbReference>
<dbReference type="PANTHER" id="PTHR45932:SF3">
    <property type="entry name" value="PATELLIN-4-LIKE"/>
    <property type="match status" value="1"/>
</dbReference>
<dbReference type="Proteomes" id="UP001141806">
    <property type="component" value="Unassembled WGS sequence"/>
</dbReference>
<dbReference type="InterPro" id="IPR036273">
    <property type="entry name" value="CRAL/TRIO_N_dom_sf"/>
</dbReference>
<dbReference type="SUPFAM" id="SSF46938">
    <property type="entry name" value="CRAL/TRIO N-terminal domain"/>
    <property type="match status" value="1"/>
</dbReference>
<dbReference type="GO" id="GO:0016020">
    <property type="term" value="C:membrane"/>
    <property type="evidence" value="ECO:0007669"/>
    <property type="project" value="UniProtKB-SubCell"/>
</dbReference>
<keyword evidence="8" id="KW-0472">Membrane</keyword>
<dbReference type="InterPro" id="IPR056794">
    <property type="entry name" value="PATL1-6_C_GOLD"/>
</dbReference>
<feature type="region of interest" description="Disordered" evidence="10">
    <location>
        <begin position="1"/>
        <end position="35"/>
    </location>
</feature>
<dbReference type="GO" id="GO:0005737">
    <property type="term" value="C:cytoplasm"/>
    <property type="evidence" value="ECO:0007669"/>
    <property type="project" value="UniProtKB-SubCell"/>
</dbReference>
<dbReference type="InterPro" id="IPR001251">
    <property type="entry name" value="CRAL-TRIO_dom"/>
</dbReference>
<keyword evidence="6" id="KW-0132">Cell division</keyword>
<evidence type="ECO:0000256" key="5">
    <source>
        <dbReference type="ARBA" id="ARBA00022490"/>
    </source>
</evidence>
<dbReference type="Gene3D" id="3.40.525.10">
    <property type="entry name" value="CRAL-TRIO lipid binding domain"/>
    <property type="match status" value="1"/>
</dbReference>
<keyword evidence="14" id="KW-1185">Reference proteome</keyword>
<accession>A0A9Q0KEN8</accession>
<dbReference type="GO" id="GO:0051301">
    <property type="term" value="P:cell division"/>
    <property type="evidence" value="ECO:0007669"/>
    <property type="project" value="UniProtKB-KW"/>
</dbReference>
<dbReference type="InterPro" id="IPR036865">
    <property type="entry name" value="CRAL-TRIO_dom_sf"/>
</dbReference>
<keyword evidence="7" id="KW-0446">Lipid-binding</keyword>
<dbReference type="AlphaFoldDB" id="A0A9Q0KEN8"/>
<dbReference type="PROSITE" id="PS50866">
    <property type="entry name" value="GOLD"/>
    <property type="match status" value="1"/>
</dbReference>
<feature type="domain" description="CRAL-TRIO" evidence="11">
    <location>
        <begin position="138"/>
        <end position="316"/>
    </location>
</feature>
<dbReference type="SUPFAM" id="SSF101576">
    <property type="entry name" value="Supernatant protein factor (SPF), C-terminal domain"/>
    <property type="match status" value="1"/>
</dbReference>
<reference evidence="13" key="1">
    <citation type="journal article" date="2023" name="Plant J.">
        <title>The genome of the king protea, Protea cynaroides.</title>
        <authorList>
            <person name="Chang J."/>
            <person name="Duong T.A."/>
            <person name="Schoeman C."/>
            <person name="Ma X."/>
            <person name="Roodt D."/>
            <person name="Barker N."/>
            <person name="Li Z."/>
            <person name="Van de Peer Y."/>
            <person name="Mizrachi E."/>
        </authorList>
    </citation>
    <scope>NUCLEOTIDE SEQUENCE</scope>
    <source>
        <tissue evidence="13">Young leaves</tissue>
    </source>
</reference>
<evidence type="ECO:0000259" key="12">
    <source>
        <dbReference type="PROSITE" id="PS50866"/>
    </source>
</evidence>
<evidence type="ECO:0000313" key="13">
    <source>
        <dbReference type="EMBL" id="KAJ4968926.1"/>
    </source>
</evidence>
<evidence type="ECO:0000256" key="3">
    <source>
        <dbReference type="ARBA" id="ARBA00007155"/>
    </source>
</evidence>
<dbReference type="Gene3D" id="2.60.120.680">
    <property type="entry name" value="GOLD domain"/>
    <property type="match status" value="1"/>
</dbReference>